<evidence type="ECO:0000256" key="6">
    <source>
        <dbReference type="ARBA" id="ARBA00023277"/>
    </source>
</evidence>
<comment type="subcellular location">
    <subcellularLocation>
        <location evidence="1">Secreted</location>
    </subcellularLocation>
</comment>
<dbReference type="InterPro" id="IPR029058">
    <property type="entry name" value="AB_hydrolase_fold"/>
</dbReference>
<feature type="compositionally biased region" description="Low complexity" evidence="8">
    <location>
        <begin position="14"/>
        <end position="92"/>
    </location>
</feature>
<keyword evidence="5" id="KW-0378">Hydrolase</keyword>
<accession>A0ABT5ECG7</accession>
<gene>
    <name evidence="9" type="ORF">POL25_42240</name>
</gene>
<evidence type="ECO:0008006" key="11">
    <source>
        <dbReference type="Google" id="ProtNLM"/>
    </source>
</evidence>
<protein>
    <recommendedName>
        <fullName evidence="11">Polyhydroxybutyrate depolymerase</fullName>
    </recommendedName>
</protein>
<evidence type="ECO:0000313" key="10">
    <source>
        <dbReference type="Proteomes" id="UP001221686"/>
    </source>
</evidence>
<keyword evidence="10" id="KW-1185">Reference proteome</keyword>
<evidence type="ECO:0000256" key="5">
    <source>
        <dbReference type="ARBA" id="ARBA00022801"/>
    </source>
</evidence>
<evidence type="ECO:0000256" key="4">
    <source>
        <dbReference type="ARBA" id="ARBA00022729"/>
    </source>
</evidence>
<evidence type="ECO:0000256" key="2">
    <source>
        <dbReference type="ARBA" id="ARBA00022525"/>
    </source>
</evidence>
<proteinExistence type="predicted"/>
<dbReference type="PANTHER" id="PTHR38050:SF2">
    <property type="entry name" value="FERULOYL ESTERASE C-RELATED"/>
    <property type="match status" value="1"/>
</dbReference>
<comment type="caution">
    <text evidence="9">The sequence shown here is derived from an EMBL/GenBank/DDBJ whole genome shotgun (WGS) entry which is preliminary data.</text>
</comment>
<dbReference type="RefSeq" id="WP_272092122.1">
    <property type="nucleotide sequence ID" value="NZ_JAQNDL010000005.1"/>
</dbReference>
<evidence type="ECO:0000256" key="1">
    <source>
        <dbReference type="ARBA" id="ARBA00004613"/>
    </source>
</evidence>
<evidence type="ECO:0000256" key="8">
    <source>
        <dbReference type="SAM" id="MobiDB-lite"/>
    </source>
</evidence>
<reference evidence="9 10" key="1">
    <citation type="submission" date="2022-11" db="EMBL/GenBank/DDBJ databases">
        <title>Minimal conservation of predation-associated metabolite biosynthetic gene clusters underscores biosynthetic potential of Myxococcota including descriptions for ten novel species: Archangium lansinium sp. nov., Myxococcus landrumus sp. nov., Nannocystis bai.</title>
        <authorList>
            <person name="Ahearne A."/>
            <person name="Stevens C."/>
            <person name="Dowd S."/>
        </authorList>
    </citation>
    <scope>NUCLEOTIDE SEQUENCE [LARGE SCALE GENOMIC DNA]</scope>
    <source>
        <strain evidence="9 10">BB15-2</strain>
    </source>
</reference>
<dbReference type="EMBL" id="JAQNDL010000005">
    <property type="protein sequence ID" value="MDC0723578.1"/>
    <property type="molecule type" value="Genomic_DNA"/>
</dbReference>
<keyword evidence="6" id="KW-0119">Carbohydrate metabolism</keyword>
<evidence type="ECO:0000313" key="9">
    <source>
        <dbReference type="EMBL" id="MDC0723578.1"/>
    </source>
</evidence>
<evidence type="ECO:0000256" key="3">
    <source>
        <dbReference type="ARBA" id="ARBA00022651"/>
    </source>
</evidence>
<dbReference type="Gene3D" id="3.40.50.1820">
    <property type="entry name" value="alpha/beta hydrolase"/>
    <property type="match status" value="1"/>
</dbReference>
<evidence type="ECO:0000256" key="7">
    <source>
        <dbReference type="ARBA" id="ARBA00023326"/>
    </source>
</evidence>
<dbReference type="SUPFAM" id="SSF53474">
    <property type="entry name" value="alpha/beta-Hydrolases"/>
    <property type="match status" value="1"/>
</dbReference>
<dbReference type="PANTHER" id="PTHR38050">
    <property type="match status" value="1"/>
</dbReference>
<name>A0ABT5ECG7_9BACT</name>
<feature type="region of interest" description="Disordered" evidence="8">
    <location>
        <begin position="1"/>
        <end position="98"/>
    </location>
</feature>
<sequence>MATGSAACGGGGSSSTQTTGSEATTAVTSTSTGASPTTGAPTSDAPITGSDGTTGTASTSSSTGGTVTGTTTGAAPETTSGSTSTGSSSSTGDMEVDVPVLPSPGCGLGGAPTGHLDEQKTTVDGVERFYDMFVPTPYDAAKPHALIFSYHGVDGTANTNQFQLDTLSTENAGFSINVAPQGWTAPEWNQKHFVPFNLDASLVVFEQVLDKLAGDYCIDLNRVFVIGMSNGGQMAFHLGCLRSDRVRAVFPFGGRCFSYGPGVCDPYNDVANQCDGAVMVMSVMGEDDVTRHADEEATLAGFAARQGCSGAQEPVAPAPCLGFTGCDAGAEVATCRIPGLAHQIWKDGLADIYAVMTSL</sequence>
<dbReference type="InterPro" id="IPR043595">
    <property type="entry name" value="FaeB/C/D"/>
</dbReference>
<keyword evidence="2" id="KW-0964">Secreted</keyword>
<keyword evidence="7" id="KW-0624">Polysaccharide degradation</keyword>
<organism evidence="9 10">
    <name type="scientific">Nannocystis bainbridge</name>
    <dbReference type="NCBI Taxonomy" id="2995303"/>
    <lineage>
        <taxon>Bacteria</taxon>
        <taxon>Pseudomonadati</taxon>
        <taxon>Myxococcota</taxon>
        <taxon>Polyangia</taxon>
        <taxon>Nannocystales</taxon>
        <taxon>Nannocystaceae</taxon>
        <taxon>Nannocystis</taxon>
    </lineage>
</organism>
<keyword evidence="4" id="KW-0732">Signal</keyword>
<keyword evidence="3" id="KW-0858">Xylan degradation</keyword>
<dbReference type="Proteomes" id="UP001221686">
    <property type="component" value="Unassembled WGS sequence"/>
</dbReference>